<proteinExistence type="predicted"/>
<evidence type="ECO:0000256" key="1">
    <source>
        <dbReference type="SAM" id="Phobius"/>
    </source>
</evidence>
<feature type="transmembrane region" description="Helical" evidence="1">
    <location>
        <begin position="37"/>
        <end position="58"/>
    </location>
</feature>
<accession>A0A7U9KS55</accession>
<evidence type="ECO:0000313" key="2">
    <source>
        <dbReference type="EMBL" id="GCD33036.1"/>
    </source>
</evidence>
<feature type="transmembrane region" description="Helical" evidence="1">
    <location>
        <begin position="79"/>
        <end position="96"/>
    </location>
</feature>
<protein>
    <submittedName>
        <fullName evidence="2">Uncharacterized protein</fullName>
    </submittedName>
</protein>
<dbReference type="OrthoDB" id="4328903at2"/>
<comment type="caution">
    <text evidence="2">The sequence shown here is derived from an EMBL/GenBank/DDBJ whole genome shotgun (WGS) entry which is preliminary data.</text>
</comment>
<sequence length="97" mass="10396">MATTARDKLIAASLPLAGAIAIGVNSAAHGYMDTLPLLLYTTTMISLVILRLLFAKYINRQLALKRSGKPMENLSGKQTAIFLLAFVTTLVLMSSAI</sequence>
<reference evidence="2 3" key="1">
    <citation type="submission" date="2018-11" db="EMBL/GenBank/DDBJ databases">
        <title>Whole genome sequence of Streptomyces chrestomyceticus NBRC 13444(T).</title>
        <authorList>
            <person name="Komaki H."/>
            <person name="Tamura T."/>
        </authorList>
    </citation>
    <scope>NUCLEOTIDE SEQUENCE [LARGE SCALE GENOMIC DNA]</scope>
    <source>
        <strain evidence="2 3">NBRC 13444</strain>
    </source>
</reference>
<dbReference type="GeneID" id="95619807"/>
<keyword evidence="1" id="KW-1133">Transmembrane helix</keyword>
<dbReference type="EMBL" id="BHZC01000001">
    <property type="protein sequence ID" value="GCD33036.1"/>
    <property type="molecule type" value="Genomic_DNA"/>
</dbReference>
<dbReference type="Proteomes" id="UP000287830">
    <property type="component" value="Unassembled WGS sequence"/>
</dbReference>
<dbReference type="AlphaFoldDB" id="A0A7U9KS55"/>
<gene>
    <name evidence="2" type="ORF">OEIGOIKO_00754</name>
</gene>
<dbReference type="RefSeq" id="WP_125043581.1">
    <property type="nucleotide sequence ID" value="NZ_BHZC01000001.1"/>
</dbReference>
<name>A0A7U9KS55_9ACTN</name>
<organism evidence="2 3">
    <name type="scientific">Streptomyces chrestomyceticus JCM 4735</name>
    <dbReference type="NCBI Taxonomy" id="1306181"/>
    <lineage>
        <taxon>Bacteria</taxon>
        <taxon>Bacillati</taxon>
        <taxon>Actinomycetota</taxon>
        <taxon>Actinomycetes</taxon>
        <taxon>Kitasatosporales</taxon>
        <taxon>Streptomycetaceae</taxon>
        <taxon>Streptomyces</taxon>
    </lineage>
</organism>
<keyword evidence="1" id="KW-0472">Membrane</keyword>
<keyword evidence="1" id="KW-0812">Transmembrane</keyword>
<evidence type="ECO:0000313" key="3">
    <source>
        <dbReference type="Proteomes" id="UP000287830"/>
    </source>
</evidence>